<evidence type="ECO:0000256" key="1">
    <source>
        <dbReference type="SAM" id="MobiDB-lite"/>
    </source>
</evidence>
<dbReference type="AlphaFoldDB" id="A0A1G4JZA5"/>
<keyword evidence="4" id="KW-1185">Reference proteome</keyword>
<dbReference type="EMBL" id="LT598451">
    <property type="protein sequence ID" value="SCU96533.1"/>
    <property type="molecule type" value="Genomic_DNA"/>
</dbReference>
<evidence type="ECO:0000313" key="4">
    <source>
        <dbReference type="Proteomes" id="UP000189911"/>
    </source>
</evidence>
<dbReference type="InterPro" id="IPR035503">
    <property type="entry name" value="IOC4-like_PWWP"/>
</dbReference>
<dbReference type="Pfam" id="PF00855">
    <property type="entry name" value="PWWP"/>
    <property type="match status" value="1"/>
</dbReference>
<dbReference type="Proteomes" id="UP000189911">
    <property type="component" value="Chromosome E"/>
</dbReference>
<evidence type="ECO:0000313" key="3">
    <source>
        <dbReference type="EMBL" id="SCU96533.1"/>
    </source>
</evidence>
<feature type="compositionally biased region" description="Basic residues" evidence="1">
    <location>
        <begin position="191"/>
        <end position="202"/>
    </location>
</feature>
<name>A0A1G4JZA5_9SACH</name>
<dbReference type="InterPro" id="IPR000313">
    <property type="entry name" value="PWWP_dom"/>
</dbReference>
<dbReference type="PROSITE" id="PS50812">
    <property type="entry name" value="PWWP"/>
    <property type="match status" value="1"/>
</dbReference>
<gene>
    <name evidence="3" type="ORF">LANO_0E13740G</name>
</gene>
<feature type="domain" description="PWWP" evidence="2">
    <location>
        <begin position="10"/>
        <end position="103"/>
    </location>
</feature>
<proteinExistence type="predicted"/>
<feature type="compositionally biased region" description="Acidic residues" evidence="1">
    <location>
        <begin position="218"/>
        <end position="232"/>
    </location>
</feature>
<evidence type="ECO:0000259" key="2">
    <source>
        <dbReference type="PROSITE" id="PS50812"/>
    </source>
</evidence>
<dbReference type="SUPFAM" id="SSF63748">
    <property type="entry name" value="Tudor/PWWP/MBT"/>
    <property type="match status" value="1"/>
</dbReference>
<reference evidence="4" key="1">
    <citation type="submission" date="2016-03" db="EMBL/GenBank/DDBJ databases">
        <authorList>
            <person name="Devillers Hugo."/>
        </authorList>
    </citation>
    <scope>NUCLEOTIDE SEQUENCE [LARGE SCALE GENOMIC DNA]</scope>
</reference>
<feature type="region of interest" description="Disordered" evidence="1">
    <location>
        <begin position="147"/>
        <end position="244"/>
    </location>
</feature>
<dbReference type="SMART" id="SM00293">
    <property type="entry name" value="PWWP"/>
    <property type="match status" value="1"/>
</dbReference>
<accession>A0A1G4JZA5</accession>
<dbReference type="OrthoDB" id="62853at2759"/>
<feature type="compositionally biased region" description="Acidic residues" evidence="1">
    <location>
        <begin position="159"/>
        <end position="171"/>
    </location>
</feature>
<dbReference type="Gene3D" id="2.30.30.140">
    <property type="match status" value="1"/>
</dbReference>
<sequence length="432" mass="49655">MAKTRIIYQPTDIVLAKVKGFPAWPAMIVPEEIIPTNVLKGRPGRPTMDEVEDVNDPENFIVYSEALRFRKNFKPHASYCIKFFCDDSYIWLKPVDFKPLTPEQCSNWLQNSKKQTKKLIPAYEMAQKGSQGIDVWEFIEYGSKGKPDQEEYVQAPVEEPQEEELEDDILDEPLLSSVSESDYEEGDSIRKGSRASKRQAKAKARESRPKTRKRGVSYDEENEEGSFEELMTDEPKATSRSKKKKPSLKIKIEIKKYKFEDDGDWSIVGLGPQEHSLSTVNSLVNKLSQKKNLELHNEIKMDLRDKLSFVNKLISDLIFKATESEDAEEYHMLVDELEQCAALRGSQDELVTVFLSDHELVINMIALFNLKQDFLRQIGLYEKLQLWFSSIFGYQFVPDPVKWSLDKIDDTFPPSKEESQTASNVQMPAVNA</sequence>
<protein>
    <submittedName>
        <fullName evidence="3">LANO_0E13740g1_1</fullName>
    </submittedName>
</protein>
<organism evidence="3 4">
    <name type="scientific">Lachancea nothofagi CBS 11611</name>
    <dbReference type="NCBI Taxonomy" id="1266666"/>
    <lineage>
        <taxon>Eukaryota</taxon>
        <taxon>Fungi</taxon>
        <taxon>Dikarya</taxon>
        <taxon>Ascomycota</taxon>
        <taxon>Saccharomycotina</taxon>
        <taxon>Saccharomycetes</taxon>
        <taxon>Saccharomycetales</taxon>
        <taxon>Saccharomycetaceae</taxon>
        <taxon>Lachancea</taxon>
    </lineage>
</organism>
<dbReference type="CDD" id="cd05840">
    <property type="entry name" value="PWWP_ScIOC4-like"/>
    <property type="match status" value="1"/>
</dbReference>